<sequence length="894" mass="91732">MATPEAPMDGGRPPGPPLKPPAGLPPGREPTPPRRRRGWWIAGGVVLALPLLGYATLSVLLDGEYLRRRVESAVTAATGRPFTLSGPVGLKLALVPTVVLEGPRFANAPGGSRPEMFTARRVEAEVALLPLLSQRLEIRHLTVVAPELLLETDAAGQPNWRFHPAAAPAQAPDSRPAPAPGAASTGGRPVQGYAVELRQVELRDGRAVWHDMRSGQTEQLALPALALHTEGDGTLRMMGDVGFRGLALSLDARGGSLSGLLSAQSGTQPGRPSAQDWPIDASLSGEGIQAQLSGTFSGNVWSGRLRVSADNTARLAMLVPGLALPPAEDLALDMDLAPGGPTSIRLAAGKVDLPRRDSGPDISLGPITVTAPDLGARVSATGEAQIGDLPLSWRADLPPPRAVRSGRGGPWPLQLSVTGEDLALSLGGTLAGPGPEGAAMDLSLKIQDLRTLGQRAHLPLPGLRSLEASTHLVGEAEGWVGLRNLSLRSEQAEATGDLRLRPGSVPAVDGRIDVARLDLDAIPPPLPPAPAAKADAGQRTGQGAGQDAGGATPTAPVAPAPPALPTGSRKVIPDLPVPLDRLAALEADLRLRVGLLRAGRLDWRNGEAVLALHGGRLLADPLAIDGAGGRIALRVAAEGAASPPSLDVSAHAPSVDLAALLPALGLPGGVSGMLDAETALSARGRTLREMAAGLNGSLGLALADGRVDISLLDAVAGDLRRLLLPNAPRNGSEAVRCLALRLQARDGVASAQAMLLETDIASVLGSGSVDLGQERLDLRLLPRARLGGIGLAIPVVVDGALAQPRLRADPQGAASAGAAILKELSNRRNDPGGTLGQTLNQALGQILGEGDSEADCAAQLRIARGGREGPVPAPAAPENRQGGVGDLLRGLLRR</sequence>
<keyword evidence="2" id="KW-0472">Membrane</keyword>
<gene>
    <name evidence="4" type="ORF">NCTC13291_02580</name>
</gene>
<dbReference type="PANTHER" id="PTHR30441">
    <property type="entry name" value="DUF748 DOMAIN-CONTAINING PROTEIN"/>
    <property type="match status" value="1"/>
</dbReference>
<evidence type="ECO:0000259" key="3">
    <source>
        <dbReference type="Pfam" id="PF05170"/>
    </source>
</evidence>
<keyword evidence="2" id="KW-0812">Transmembrane</keyword>
<feature type="region of interest" description="Disordered" evidence="1">
    <location>
        <begin position="1"/>
        <end position="35"/>
    </location>
</feature>
<dbReference type="InterPro" id="IPR052894">
    <property type="entry name" value="AsmA-related"/>
</dbReference>
<dbReference type="PANTHER" id="PTHR30441:SF4">
    <property type="entry name" value="PROTEIN ASMA"/>
    <property type="match status" value="1"/>
</dbReference>
<protein>
    <submittedName>
        <fullName evidence="4">Putative assembly protein</fullName>
    </submittedName>
</protein>
<feature type="region of interest" description="Disordered" evidence="1">
    <location>
        <begin position="165"/>
        <end position="189"/>
    </location>
</feature>
<dbReference type="EMBL" id="UGVN01000001">
    <property type="protein sequence ID" value="SUE41005.1"/>
    <property type="molecule type" value="Genomic_DNA"/>
</dbReference>
<dbReference type="Proteomes" id="UP000254919">
    <property type="component" value="Unassembled WGS sequence"/>
</dbReference>
<dbReference type="GeneID" id="99633622"/>
<evidence type="ECO:0000256" key="2">
    <source>
        <dbReference type="SAM" id="Phobius"/>
    </source>
</evidence>
<dbReference type="GO" id="GO:0005886">
    <property type="term" value="C:plasma membrane"/>
    <property type="evidence" value="ECO:0007669"/>
    <property type="project" value="TreeGrafter"/>
</dbReference>
<accession>A0A379N478</accession>
<evidence type="ECO:0000313" key="4">
    <source>
        <dbReference type="EMBL" id="SUE41005.1"/>
    </source>
</evidence>
<dbReference type="RefSeq" id="WP_019461183.1">
    <property type="nucleotide sequence ID" value="NZ_AP031462.1"/>
</dbReference>
<feature type="compositionally biased region" description="Pro residues" evidence="1">
    <location>
        <begin position="13"/>
        <end position="30"/>
    </location>
</feature>
<keyword evidence="2" id="KW-1133">Transmembrane helix</keyword>
<evidence type="ECO:0000256" key="1">
    <source>
        <dbReference type="SAM" id="MobiDB-lite"/>
    </source>
</evidence>
<dbReference type="GO" id="GO:0090313">
    <property type="term" value="P:regulation of protein targeting to membrane"/>
    <property type="evidence" value="ECO:0007669"/>
    <property type="project" value="TreeGrafter"/>
</dbReference>
<feature type="region of interest" description="Disordered" evidence="1">
    <location>
        <begin position="523"/>
        <end position="568"/>
    </location>
</feature>
<feature type="compositionally biased region" description="Low complexity" evidence="1">
    <location>
        <begin position="171"/>
        <end position="188"/>
    </location>
</feature>
<name>A0A379N478_9PROT</name>
<feature type="region of interest" description="Disordered" evidence="1">
    <location>
        <begin position="865"/>
        <end position="886"/>
    </location>
</feature>
<dbReference type="InterPro" id="IPR007844">
    <property type="entry name" value="AsmA"/>
</dbReference>
<reference evidence="4 5" key="1">
    <citation type="submission" date="2018-06" db="EMBL/GenBank/DDBJ databases">
        <authorList>
            <consortium name="Pathogen Informatics"/>
            <person name="Doyle S."/>
        </authorList>
    </citation>
    <scope>NUCLEOTIDE SEQUENCE [LARGE SCALE GENOMIC DNA]</scope>
    <source>
        <strain evidence="4 5">NCTC13291</strain>
    </source>
</reference>
<evidence type="ECO:0000313" key="5">
    <source>
        <dbReference type="Proteomes" id="UP000254919"/>
    </source>
</evidence>
<proteinExistence type="predicted"/>
<feature type="domain" description="AsmA" evidence="3">
    <location>
        <begin position="572"/>
        <end position="752"/>
    </location>
</feature>
<dbReference type="Pfam" id="PF05170">
    <property type="entry name" value="AsmA"/>
    <property type="match status" value="2"/>
</dbReference>
<feature type="domain" description="AsmA" evidence="3">
    <location>
        <begin position="40"/>
        <end position="216"/>
    </location>
</feature>
<feature type="transmembrane region" description="Helical" evidence="2">
    <location>
        <begin position="38"/>
        <end position="61"/>
    </location>
</feature>
<dbReference type="AlphaFoldDB" id="A0A379N478"/>
<organism evidence="4 5">
    <name type="scientific">Roseomonas mucosa</name>
    <dbReference type="NCBI Taxonomy" id="207340"/>
    <lineage>
        <taxon>Bacteria</taxon>
        <taxon>Pseudomonadati</taxon>
        <taxon>Pseudomonadota</taxon>
        <taxon>Alphaproteobacteria</taxon>
        <taxon>Acetobacterales</taxon>
        <taxon>Roseomonadaceae</taxon>
        <taxon>Roseomonas</taxon>
    </lineage>
</organism>